<name>A0A812WU40_9DINO</name>
<gene>
    <name evidence="14" type="primary">FKBP65</name>
    <name evidence="14" type="ORF">SNEC2469_LOCUS20212</name>
</gene>
<dbReference type="PROSITE" id="PS50005">
    <property type="entry name" value="TPR"/>
    <property type="match status" value="1"/>
</dbReference>
<dbReference type="SMART" id="SM00028">
    <property type="entry name" value="TPR"/>
    <property type="match status" value="1"/>
</dbReference>
<evidence type="ECO:0000259" key="13">
    <source>
        <dbReference type="PROSITE" id="PS50059"/>
    </source>
</evidence>
<keyword evidence="4" id="KW-0808">Transferase</keyword>
<dbReference type="Pfam" id="PF00254">
    <property type="entry name" value="FKBP_C"/>
    <property type="match status" value="1"/>
</dbReference>
<dbReference type="EC" id="5.2.1.8" evidence="2 11"/>
<keyword evidence="7 12" id="KW-0802">TPR repeat</keyword>
<keyword evidence="9 11" id="KW-0413">Isomerase</keyword>
<dbReference type="Gene3D" id="3.40.50.150">
    <property type="entry name" value="Vaccinia Virus protein VP39"/>
    <property type="match status" value="1"/>
</dbReference>
<dbReference type="InterPro" id="IPR019734">
    <property type="entry name" value="TPR_rpt"/>
</dbReference>
<dbReference type="PANTHER" id="PTHR46512:SF9">
    <property type="entry name" value="PEPTIDYLPROLYL ISOMERASE"/>
    <property type="match status" value="1"/>
</dbReference>
<dbReference type="InterPro" id="IPR002935">
    <property type="entry name" value="SAM_O-MeTrfase"/>
</dbReference>
<keyword evidence="8 11" id="KW-0697">Rotamase</keyword>
<dbReference type="Gene3D" id="1.25.40.10">
    <property type="entry name" value="Tetratricopeptide repeat domain"/>
    <property type="match status" value="1"/>
</dbReference>
<dbReference type="OrthoDB" id="431615at2759"/>
<reference evidence="14" key="1">
    <citation type="submission" date="2021-02" db="EMBL/GenBank/DDBJ databases">
        <authorList>
            <person name="Dougan E. K."/>
            <person name="Rhodes N."/>
            <person name="Thang M."/>
            <person name="Chan C."/>
        </authorList>
    </citation>
    <scope>NUCLEOTIDE SEQUENCE</scope>
</reference>
<dbReference type="Gene3D" id="3.10.50.40">
    <property type="match status" value="2"/>
</dbReference>
<dbReference type="GO" id="GO:0008171">
    <property type="term" value="F:O-methyltransferase activity"/>
    <property type="evidence" value="ECO:0007669"/>
    <property type="project" value="InterPro"/>
</dbReference>
<dbReference type="SUPFAM" id="SSF54534">
    <property type="entry name" value="FKBP-like"/>
    <property type="match status" value="2"/>
</dbReference>
<dbReference type="SUPFAM" id="SSF48452">
    <property type="entry name" value="TPR-like"/>
    <property type="match status" value="1"/>
</dbReference>
<protein>
    <recommendedName>
        <fullName evidence="2 11">peptidylprolyl isomerase</fullName>
        <ecNumber evidence="2 11">5.2.1.8</ecNumber>
    </recommendedName>
</protein>
<evidence type="ECO:0000256" key="3">
    <source>
        <dbReference type="ARBA" id="ARBA00022603"/>
    </source>
</evidence>
<keyword evidence="6" id="KW-0677">Repeat</keyword>
<dbReference type="InterPro" id="IPR036188">
    <property type="entry name" value="FAD/NAD-bd_sf"/>
</dbReference>
<evidence type="ECO:0000313" key="14">
    <source>
        <dbReference type="EMBL" id="CAE7701647.1"/>
    </source>
</evidence>
<dbReference type="InterPro" id="IPR001179">
    <property type="entry name" value="PPIase_FKBP_dom"/>
</dbReference>
<feature type="domain" description="PPIase FKBP-type" evidence="13">
    <location>
        <begin position="472"/>
        <end position="559"/>
    </location>
</feature>
<comment type="catalytic activity">
    <reaction evidence="1 11">
        <text>[protein]-peptidylproline (omega=180) = [protein]-peptidylproline (omega=0)</text>
        <dbReference type="Rhea" id="RHEA:16237"/>
        <dbReference type="Rhea" id="RHEA-COMP:10747"/>
        <dbReference type="Rhea" id="RHEA-COMP:10748"/>
        <dbReference type="ChEBI" id="CHEBI:83833"/>
        <dbReference type="ChEBI" id="CHEBI:83834"/>
        <dbReference type="EC" id="5.2.1.8"/>
    </reaction>
</comment>
<feature type="repeat" description="TPR" evidence="12">
    <location>
        <begin position="892"/>
        <end position="925"/>
    </location>
</feature>
<dbReference type="CDD" id="cd02440">
    <property type="entry name" value="AdoMet_MTases"/>
    <property type="match status" value="1"/>
</dbReference>
<dbReference type="PROSITE" id="PS51682">
    <property type="entry name" value="SAM_OMT_I"/>
    <property type="match status" value="1"/>
</dbReference>
<evidence type="ECO:0000256" key="9">
    <source>
        <dbReference type="ARBA" id="ARBA00023235"/>
    </source>
</evidence>
<evidence type="ECO:0000256" key="8">
    <source>
        <dbReference type="ARBA" id="ARBA00023110"/>
    </source>
</evidence>
<evidence type="ECO:0000313" key="15">
    <source>
        <dbReference type="Proteomes" id="UP000601435"/>
    </source>
</evidence>
<dbReference type="GO" id="GO:0003755">
    <property type="term" value="F:peptidyl-prolyl cis-trans isomerase activity"/>
    <property type="evidence" value="ECO:0007669"/>
    <property type="project" value="UniProtKB-KW"/>
</dbReference>
<proteinExistence type="inferred from homology"/>
<sequence>MAPKPKPRCLVIGSQFTGTFCARELKKKFYVTVVDAKEYFEYTPGVLRAFVKPAHWDSLTFTLQPVLERKMGVKYIWGEVKELNGEKKTASIKTMSSNSVDEISFDYCLICSGCNFGPFKPMGESLWFPTVHEEGRAISDWKHIDERFLEGRRRHVIEEYHKLQDLNKKKATILVVGAGFIGVEWATELEHFFPDLKLTIIDFLPRCLGPLPDSAATYCSEYMNACGIKEFYGSNYGYDPKSPDFWKKIELPNGADETYVCIGVKASNYFMPKSTLSDKGPGGGGWIHFNKHLQVTKKPSEGGGVWADGTIFAIGDCNYGCIGEPGKWEMPPVPKISYPGEEQAYHACKNVMKLQSGSKNLISTWWPWGAGMFSTSLGPHDACFVMAANENKGSGYMVNWWIPAALQKEIIEATKVDECKDGWVGGACTVRHNTSMEPSVAAVPVAEDAGLPEGVWKETLSEADCVARPKAGDEVHIHFRGWLPDGTEFHNTYRQSGDFQFTLGEGEINRGLDLGIATMCKGERAKFTVGPEFAYGDGVPGKIPPQATLTFEVELLWWRRTNSLTSDGGVVKVVQVEGTGFKKPYPGWTIKLRYTGYVEGAEYTRSPADGVEASVSGPSPLDLPEKTWQLVVMSMSQYEKATVTLTPQYGYDGCSRAFDSTVPRDSTVTLELELLDVFLVKDCGFFQRCGEKNFPRVIKRQQMDGDASKKPNNLSQISAVVNGKQVMWELIAGKRCEAVECAVLSMSKGERCVVVAEDPAMCQDDELGLCPSSGPVEIEVELTDFQRTPDTWDLLPMQRVEKGRQLKQKGADFMKAKDFRRACWVYRSVQDMMGYVDDWPEELRSAGEELRQTSRSNEVMAWLKLEQFRDVVDLCTEILNGGGISSPDPGNVKALFRRGVAYVSLGEPEKAKRDFLSVLEHDPQNAEAKQQLARARSSEKDQAKKSQSLLRGMISEAGKLDYPVGYTTAEGDRERQRDAMLDKVDQIKAQMPLTLSAQLPQTHWKHGMDGGRAAAHWKRCIRPLQVLELVLETPNHSSWAGLPAERLVSAAHAVARWHRYARRTDTARDPEWLKLASLISERRTELQPSNLAAACWSFAATTGVLKPSLMEAALDQADKHSAADLGRLAWAAAQLSDASAARNAIHRILEVMVQRIREPQVGILETSQVLWSMARVAVRDAFAAVSALRLKAIHELPTCDSRHLANLAWSFVKLSCADGPLLKHVATHAQGRAHHFGPQELSNTLWAFAAAPPAAQVQAFRDDAASRAVQELFASAGGIQQSLSGQHLANIFWAAARLGPVLEHLEAGHGPTGPWMTRTRPGFSLGAAARRRVAELAPQHLAAVVWACAAAGGASIQSKRSGGHRDPELLAALEVQIVCRMSEMSPRALANILWGFATLEFSGSPPARAELCAAAVSQSPEMSVQELSITAWSLGSLRAVGHLKDLAAVLRTRGLVPGLLAANEIANLVWGLSHAQLRESVPAGVLAIVQDCIQELAEATDTSSIDLRALAMLARGLLKLRLHDEFGTLLDQALLSIPELGPELASVFLTGAAELGARREMCERRIWAHLGLEGHVRWPSRASREAELLNFVKRFAAKGNAEAVLSAVEAFCERRKLWLKVAGGDKAQVLEQVAETLRPKSVLEVGCYVGFSAIRLGAAVRRWHGRVISLEMDPVFAFIAREMVAHAGLEEVVDVRLGHSELCLDKLDVESFDVVFFDQRGSRFLEDLKQLEKCDALRRFAVVVADNVLKPGAPSFLWHVCSRHSKQWRTVLVELQDFGTCGVPDWMSVSQRAAEKAEEADSVPPDEIQHLAWQADEMRWRSIDYDITPQEWTEFAKYMKTSLIAAGLDAELCELSALQSWLEAPAQEAGSADRDAGQWGVAD</sequence>
<dbReference type="SUPFAM" id="SSF53335">
    <property type="entry name" value="S-adenosyl-L-methionine-dependent methyltransferases"/>
    <property type="match status" value="1"/>
</dbReference>
<dbReference type="EMBL" id="CAJNJA010035030">
    <property type="protein sequence ID" value="CAE7701647.1"/>
    <property type="molecule type" value="Genomic_DNA"/>
</dbReference>
<dbReference type="InterPro" id="IPR023753">
    <property type="entry name" value="FAD/NAD-binding_dom"/>
</dbReference>
<dbReference type="GO" id="GO:0032259">
    <property type="term" value="P:methylation"/>
    <property type="evidence" value="ECO:0007669"/>
    <property type="project" value="UniProtKB-KW"/>
</dbReference>
<evidence type="ECO:0000256" key="12">
    <source>
        <dbReference type="PROSITE-ProRule" id="PRU00339"/>
    </source>
</evidence>
<dbReference type="InterPro" id="IPR011990">
    <property type="entry name" value="TPR-like_helical_dom_sf"/>
</dbReference>
<evidence type="ECO:0000256" key="7">
    <source>
        <dbReference type="ARBA" id="ARBA00022803"/>
    </source>
</evidence>
<evidence type="ECO:0000256" key="1">
    <source>
        <dbReference type="ARBA" id="ARBA00000971"/>
    </source>
</evidence>
<accession>A0A812WU40</accession>
<dbReference type="Proteomes" id="UP000601435">
    <property type="component" value="Unassembled WGS sequence"/>
</dbReference>
<comment type="similarity">
    <text evidence="10">Belongs to the class I-like SAM-binding methyltransferase superfamily. Cation-dependent O-methyltransferase family.</text>
</comment>
<dbReference type="InterPro" id="IPR050754">
    <property type="entry name" value="FKBP4/5/8-like"/>
</dbReference>
<dbReference type="SUPFAM" id="SSF51905">
    <property type="entry name" value="FAD/NAD(P)-binding domain"/>
    <property type="match status" value="2"/>
</dbReference>
<keyword evidence="15" id="KW-1185">Reference proteome</keyword>
<dbReference type="Pfam" id="PF07992">
    <property type="entry name" value="Pyr_redox_2"/>
    <property type="match status" value="1"/>
</dbReference>
<comment type="caution">
    <text evidence="14">The sequence shown here is derived from an EMBL/GenBank/DDBJ whole genome shotgun (WGS) entry which is preliminary data.</text>
</comment>
<evidence type="ECO:0000256" key="11">
    <source>
        <dbReference type="PROSITE-ProRule" id="PRU00277"/>
    </source>
</evidence>
<feature type="domain" description="PPIase FKBP-type" evidence="13">
    <location>
        <begin position="587"/>
        <end position="678"/>
    </location>
</feature>
<evidence type="ECO:0000256" key="10">
    <source>
        <dbReference type="ARBA" id="ARBA00023453"/>
    </source>
</evidence>
<dbReference type="PANTHER" id="PTHR46512">
    <property type="entry name" value="PEPTIDYLPROLYL ISOMERASE"/>
    <property type="match status" value="1"/>
</dbReference>
<dbReference type="InterPro" id="IPR046357">
    <property type="entry name" value="PPIase_dom_sf"/>
</dbReference>
<dbReference type="GO" id="GO:0016491">
    <property type="term" value="F:oxidoreductase activity"/>
    <property type="evidence" value="ECO:0007669"/>
    <property type="project" value="InterPro"/>
</dbReference>
<keyword evidence="3" id="KW-0489">Methyltransferase</keyword>
<dbReference type="PROSITE" id="PS50059">
    <property type="entry name" value="FKBP_PPIASE"/>
    <property type="match status" value="2"/>
</dbReference>
<evidence type="ECO:0000256" key="5">
    <source>
        <dbReference type="ARBA" id="ARBA00022691"/>
    </source>
</evidence>
<keyword evidence="5" id="KW-0949">S-adenosyl-L-methionine</keyword>
<dbReference type="Gene3D" id="3.50.50.100">
    <property type="match status" value="1"/>
</dbReference>
<dbReference type="Pfam" id="PF01596">
    <property type="entry name" value="Methyltransf_3"/>
    <property type="match status" value="1"/>
</dbReference>
<evidence type="ECO:0000256" key="6">
    <source>
        <dbReference type="ARBA" id="ARBA00022737"/>
    </source>
</evidence>
<evidence type="ECO:0000256" key="4">
    <source>
        <dbReference type="ARBA" id="ARBA00022679"/>
    </source>
</evidence>
<dbReference type="InterPro" id="IPR029063">
    <property type="entry name" value="SAM-dependent_MTases_sf"/>
</dbReference>
<evidence type="ECO:0000256" key="2">
    <source>
        <dbReference type="ARBA" id="ARBA00013194"/>
    </source>
</evidence>
<organism evidence="14 15">
    <name type="scientific">Symbiodinium necroappetens</name>
    <dbReference type="NCBI Taxonomy" id="1628268"/>
    <lineage>
        <taxon>Eukaryota</taxon>
        <taxon>Sar</taxon>
        <taxon>Alveolata</taxon>
        <taxon>Dinophyceae</taxon>
        <taxon>Suessiales</taxon>
        <taxon>Symbiodiniaceae</taxon>
        <taxon>Symbiodinium</taxon>
    </lineage>
</organism>